<keyword evidence="2" id="KW-1185">Reference proteome</keyword>
<comment type="caution">
    <text evidence="1">The sequence shown here is derived from an EMBL/GenBank/DDBJ whole genome shotgun (WGS) entry which is preliminary data.</text>
</comment>
<proteinExistence type="predicted"/>
<name>A0ACC6CFM0_9BURK</name>
<evidence type="ECO:0000313" key="1">
    <source>
        <dbReference type="EMBL" id="MCY4747162.1"/>
    </source>
</evidence>
<reference evidence="1" key="1">
    <citation type="submission" date="2022-08" db="EMBL/GenBank/DDBJ databases">
        <title>Genome sequencing of Pelomonas sp. UHG3.</title>
        <authorList>
            <person name="So Y."/>
        </authorList>
    </citation>
    <scope>NUCLEOTIDE SEQUENCE</scope>
    <source>
        <strain evidence="1">UHG3</strain>
    </source>
</reference>
<gene>
    <name evidence="1" type="ORF">NYO99_19470</name>
</gene>
<protein>
    <submittedName>
        <fullName evidence="1">M20/M25/M40 family metallo-hydrolase</fullName>
    </submittedName>
</protein>
<evidence type="ECO:0000313" key="2">
    <source>
        <dbReference type="Proteomes" id="UP001076464"/>
    </source>
</evidence>
<dbReference type="Proteomes" id="UP001076464">
    <property type="component" value="Unassembled WGS sequence"/>
</dbReference>
<sequence length="416" mass="44528">MTESANMQTPAAWINEHFDDEVQFLQQLVRIPTDTPPGNNAPHAERTAELLTALGFEVEQHVVPTAEVETAGMQSITNLIVRHRFSDDGPTIALNAHGDVVPPGEGWTHDPYGAEIVDGKLYGRASAVSKSDFATYTFALLALKHSGLPLKGAVELHFTYDEEFGGELGPGWLLQQGLTKPDYLIAAGFSYQVVTAHNGCLQMEVTLHGLASHAAYPHTGVDALQAATQLLTALYAHNDVLKTRVSAVAGITHPYLNVGRIEGGSNTNVVPGKVTLKLDRRMIPEEKPAEVEAEVRALIERTVAQSPGIKLDIKRLLLAHPMTPLPGAAPLVAALQRHGEAVFGEPIPTSGTPLYTDVRLYTAHGIPAAIYGAGPRTVLESNAKRADEHLDLVDLQRATQVVARALAELLAAPAAA</sequence>
<accession>A0ACC6CFM0</accession>
<dbReference type="EMBL" id="JAPPUY010000005">
    <property type="protein sequence ID" value="MCY4747162.1"/>
    <property type="molecule type" value="Genomic_DNA"/>
</dbReference>
<organism evidence="1 2">
    <name type="scientific">Roseateles hydrophilus</name>
    <dbReference type="NCBI Taxonomy" id="2975054"/>
    <lineage>
        <taxon>Bacteria</taxon>
        <taxon>Pseudomonadati</taxon>
        <taxon>Pseudomonadota</taxon>
        <taxon>Betaproteobacteria</taxon>
        <taxon>Burkholderiales</taxon>
        <taxon>Sphaerotilaceae</taxon>
        <taxon>Roseateles</taxon>
    </lineage>
</organism>